<sequence>MKALIVSAAPSGRALTADLTATAASTLRAHGHDVDVLDLVRLGWDPVVGPADYGVDELTAPIGAHARCAAADGLLAPEVSRHQALLRRADLLVLVFPLWWAGMPAVLKGWVDRVFTEGFAYGLRDADGNPRKYGDGALAGRRGLVVTTAGDRPSSFGARGVNGHIEDLLFPINHGIFWYTGIAPLAPLTLLGVDAPTWGGVEDARGRVRRRFAGIETERPLAYRRLLEDYDGDRELHARLAPGRGDLAIHLTPGVRDRQPV</sequence>
<dbReference type="InterPro" id="IPR003680">
    <property type="entry name" value="Flavodoxin_fold"/>
</dbReference>
<evidence type="ECO:0000313" key="4">
    <source>
        <dbReference type="EMBL" id="GAA4718812.1"/>
    </source>
</evidence>
<comment type="similarity">
    <text evidence="1">Belongs to the NAD(P)H dehydrogenase (quinone) family.</text>
</comment>
<keyword evidence="2" id="KW-0560">Oxidoreductase</keyword>
<dbReference type="Pfam" id="PF02525">
    <property type="entry name" value="Flavodoxin_2"/>
    <property type="match status" value="1"/>
</dbReference>
<dbReference type="Gene3D" id="3.40.50.360">
    <property type="match status" value="1"/>
</dbReference>
<feature type="domain" description="Flavodoxin-like fold" evidence="3">
    <location>
        <begin position="1"/>
        <end position="197"/>
    </location>
</feature>
<reference evidence="5" key="1">
    <citation type="journal article" date="2019" name="Int. J. Syst. Evol. Microbiol.">
        <title>The Global Catalogue of Microorganisms (GCM) 10K type strain sequencing project: providing services to taxonomists for standard genome sequencing and annotation.</title>
        <authorList>
            <consortium name="The Broad Institute Genomics Platform"/>
            <consortium name="The Broad Institute Genome Sequencing Center for Infectious Disease"/>
            <person name="Wu L."/>
            <person name="Ma J."/>
        </authorList>
    </citation>
    <scope>NUCLEOTIDE SEQUENCE [LARGE SCALE GENOMIC DNA]</scope>
    <source>
        <strain evidence="5">JCM 18063</strain>
    </source>
</reference>
<protein>
    <submittedName>
        <fullName evidence="4">NAD(P)H-dependent oxidoreductase</fullName>
    </submittedName>
</protein>
<evidence type="ECO:0000256" key="1">
    <source>
        <dbReference type="ARBA" id="ARBA00006252"/>
    </source>
</evidence>
<evidence type="ECO:0000256" key="2">
    <source>
        <dbReference type="ARBA" id="ARBA00023002"/>
    </source>
</evidence>
<dbReference type="RefSeq" id="WP_172148895.1">
    <property type="nucleotide sequence ID" value="NZ_BAABID010000004.1"/>
</dbReference>
<keyword evidence="5" id="KW-1185">Reference proteome</keyword>
<dbReference type="InterPro" id="IPR029039">
    <property type="entry name" value="Flavoprotein-like_sf"/>
</dbReference>
<accession>A0ABP8Y1J9</accession>
<dbReference type="InterPro" id="IPR051545">
    <property type="entry name" value="NAD(P)H_dehydrogenase_qn"/>
</dbReference>
<evidence type="ECO:0000259" key="3">
    <source>
        <dbReference type="Pfam" id="PF02525"/>
    </source>
</evidence>
<comment type="caution">
    <text evidence="4">The sequence shown here is derived from an EMBL/GenBank/DDBJ whole genome shotgun (WGS) entry which is preliminary data.</text>
</comment>
<proteinExistence type="inferred from homology"/>
<name>A0ABP8Y1J9_9MICO</name>
<evidence type="ECO:0000313" key="5">
    <source>
        <dbReference type="Proteomes" id="UP001500956"/>
    </source>
</evidence>
<dbReference type="SUPFAM" id="SSF52218">
    <property type="entry name" value="Flavoproteins"/>
    <property type="match status" value="1"/>
</dbReference>
<organism evidence="4 5">
    <name type="scientific">Isoptericola chiayiensis</name>
    <dbReference type="NCBI Taxonomy" id="579446"/>
    <lineage>
        <taxon>Bacteria</taxon>
        <taxon>Bacillati</taxon>
        <taxon>Actinomycetota</taxon>
        <taxon>Actinomycetes</taxon>
        <taxon>Micrococcales</taxon>
        <taxon>Promicromonosporaceae</taxon>
        <taxon>Isoptericola</taxon>
    </lineage>
</organism>
<dbReference type="Proteomes" id="UP001500956">
    <property type="component" value="Unassembled WGS sequence"/>
</dbReference>
<gene>
    <name evidence="4" type="ORF">GCM10023216_04120</name>
</gene>
<dbReference type="PANTHER" id="PTHR10204:SF34">
    <property type="entry name" value="NAD(P)H DEHYDROGENASE [QUINONE] 1 ISOFORM 1"/>
    <property type="match status" value="1"/>
</dbReference>
<dbReference type="PANTHER" id="PTHR10204">
    <property type="entry name" value="NAD P H OXIDOREDUCTASE-RELATED"/>
    <property type="match status" value="1"/>
</dbReference>
<dbReference type="EMBL" id="BAABID010000004">
    <property type="protein sequence ID" value="GAA4718812.1"/>
    <property type="molecule type" value="Genomic_DNA"/>
</dbReference>